<name>A0ABT2UQ71_9BACL</name>
<dbReference type="Gene3D" id="3.30.360.10">
    <property type="entry name" value="Dihydrodipicolinate Reductase, domain 2"/>
    <property type="match status" value="1"/>
</dbReference>
<dbReference type="SUPFAM" id="SSF55347">
    <property type="entry name" value="Glyceraldehyde-3-phosphate dehydrogenase-like, C-terminal domain"/>
    <property type="match status" value="1"/>
</dbReference>
<dbReference type="Pfam" id="PF09290">
    <property type="entry name" value="AcetDehyd-dimer"/>
    <property type="match status" value="1"/>
</dbReference>
<evidence type="ECO:0000313" key="2">
    <source>
        <dbReference type="EMBL" id="MCU6796191.1"/>
    </source>
</evidence>
<accession>A0ABT2UQ71</accession>
<evidence type="ECO:0000313" key="3">
    <source>
        <dbReference type="Proteomes" id="UP001652445"/>
    </source>
</evidence>
<gene>
    <name evidence="2" type="ORF">OB236_29120</name>
</gene>
<keyword evidence="3" id="KW-1185">Reference proteome</keyword>
<feature type="domain" description="Acetaldehyde dehydrogenase C-terminal" evidence="1">
    <location>
        <begin position="7"/>
        <end position="133"/>
    </location>
</feature>
<organism evidence="2 3">
    <name type="scientific">Paenibacillus baimaensis</name>
    <dbReference type="NCBI Taxonomy" id="2982185"/>
    <lineage>
        <taxon>Bacteria</taxon>
        <taxon>Bacillati</taxon>
        <taxon>Bacillota</taxon>
        <taxon>Bacilli</taxon>
        <taxon>Bacillales</taxon>
        <taxon>Paenibacillaceae</taxon>
        <taxon>Paenibacillus</taxon>
    </lineage>
</organism>
<reference evidence="2 3" key="1">
    <citation type="submission" date="2022-09" db="EMBL/GenBank/DDBJ databases">
        <authorList>
            <person name="Han X.L."/>
            <person name="Wang Q."/>
            <person name="Lu T."/>
        </authorList>
    </citation>
    <scope>NUCLEOTIDE SEQUENCE [LARGE SCALE GENOMIC DNA]</scope>
    <source>
        <strain evidence="2 3">WQ 127069</strain>
    </source>
</reference>
<sequence>MPMMFPAAQAVVPFISTIWNHYLILESEVICDIPGKAVDAEWRASLDEFLSSIELALTGAGVAMQAKTMVFLNPDETAMNRYIVHLLLDRAFEPSKVTQLLSNTAAEISMHAPEYRLKYAPCFTDQLVIFVIEAGV</sequence>
<dbReference type="EMBL" id="JAOQIO010000099">
    <property type="protein sequence ID" value="MCU6796191.1"/>
    <property type="molecule type" value="Genomic_DNA"/>
</dbReference>
<proteinExistence type="predicted"/>
<comment type="caution">
    <text evidence="2">The sequence shown here is derived from an EMBL/GenBank/DDBJ whole genome shotgun (WGS) entry which is preliminary data.</text>
</comment>
<evidence type="ECO:0000259" key="1">
    <source>
        <dbReference type="Pfam" id="PF09290"/>
    </source>
</evidence>
<dbReference type="InterPro" id="IPR015426">
    <property type="entry name" value="Acetylaldehyde_DH_C"/>
</dbReference>
<protein>
    <submittedName>
        <fullName evidence="2">Acetaldehyde dehydrogenase family protein</fullName>
    </submittedName>
</protein>
<dbReference type="Proteomes" id="UP001652445">
    <property type="component" value="Unassembled WGS sequence"/>
</dbReference>
<dbReference type="RefSeq" id="WP_262687013.1">
    <property type="nucleotide sequence ID" value="NZ_JAOQIO010000099.1"/>
</dbReference>